<keyword evidence="5" id="KW-0326">Glycosidase</keyword>
<dbReference type="Pfam" id="PF02838">
    <property type="entry name" value="Glyco_hydro_20b"/>
    <property type="match status" value="1"/>
</dbReference>
<dbReference type="PANTHER" id="PTHR22600:SF57">
    <property type="entry name" value="BETA-N-ACETYLHEXOSAMINIDASE"/>
    <property type="match status" value="1"/>
</dbReference>
<evidence type="ECO:0000256" key="2">
    <source>
        <dbReference type="ARBA" id="ARBA00006285"/>
    </source>
</evidence>
<dbReference type="InterPro" id="IPR017853">
    <property type="entry name" value="GH"/>
</dbReference>
<evidence type="ECO:0000256" key="6">
    <source>
        <dbReference type="SAM" id="MobiDB-lite"/>
    </source>
</evidence>
<dbReference type="Pfam" id="PF00728">
    <property type="entry name" value="Glyco_hydro_20"/>
    <property type="match status" value="1"/>
</dbReference>
<dbReference type="PRINTS" id="PR00738">
    <property type="entry name" value="GLHYDRLASE20"/>
</dbReference>
<evidence type="ECO:0000256" key="4">
    <source>
        <dbReference type="ARBA" id="ARBA00022801"/>
    </source>
</evidence>
<dbReference type="EC" id="3.2.1.52" evidence="3"/>
<protein>
    <recommendedName>
        <fullName evidence="3">beta-N-acetylhexosaminidase</fullName>
        <ecNumber evidence="3">3.2.1.52</ecNumber>
    </recommendedName>
</protein>
<comment type="catalytic activity">
    <reaction evidence="1">
        <text>Hydrolysis of terminal non-reducing N-acetyl-D-hexosamine residues in N-acetyl-beta-D-hexosaminides.</text>
        <dbReference type="EC" id="3.2.1.52"/>
    </reaction>
</comment>
<organism evidence="10 11">
    <name type="scientific">Actinokineospora guangxiensis</name>
    <dbReference type="NCBI Taxonomy" id="1490288"/>
    <lineage>
        <taxon>Bacteria</taxon>
        <taxon>Bacillati</taxon>
        <taxon>Actinomycetota</taxon>
        <taxon>Actinomycetes</taxon>
        <taxon>Pseudonocardiales</taxon>
        <taxon>Pseudonocardiaceae</taxon>
        <taxon>Actinokineospora</taxon>
    </lineage>
</organism>
<evidence type="ECO:0000313" key="10">
    <source>
        <dbReference type="EMBL" id="MFC5289017.1"/>
    </source>
</evidence>
<evidence type="ECO:0000259" key="9">
    <source>
        <dbReference type="Pfam" id="PF02838"/>
    </source>
</evidence>
<sequence>MRWQAGDPGRSTLAATALAVFAGLVSGPAAGASAQAADIAVIPRPVVLERPAGAAPYVLTRSAAIIARGDAVAVGERLAEQLRKSTGFRLPVRRSGPGIRITVDPSADYTVDGAAPAPESYVLDVDRRGVEITARTAHGAFNGVQTLRQLLPAWAESPRPVAADWRVPAVRIEDAPRFVYRGIMLDVARSFQDVAEVKRHIDALSRFKMSVLHLHLADDQGWRIEITNEGRAPGDPIDYTALTRVSGKTAMNQQGHKSELGRTGYYTQAQYREIVRYARERHVTVVPEVDVPGHTNAALHAIPQLNTDRSLPARDPGTGVVDWNGTGAVGYSALDERLDLTYTFVSHVFRQLAELTGGPYVHIGGDESHAMGHERYVDFVTRAVPAVQAATGVGTMGWTEYAEAGLSQGPGYWDGSVVQYWIGSGDWVRDFVAKGGKAVVSAAAASYLDQKYTKDTPIGLTWACKGICDFPEYYAWDPTTTVSGGIPESGVLGVEAPLWSETIRGVEQAQFMAFPRAAAVLETGWSRAEHKDIADFSLRLAQQGPRWTAAGTNFYESPSARWSATTAGTDAEVRHGHRAAHPIGLVAAPGTTLSADGAQILTPGTPLTATATCAGRALPVTFTQTRPRDGLHSTGLYTATVTTAFTRPTTCVLTPSAGPPSTIRVTTTRRTPADPAPATPTITLPATAAANTWVPLALSGFTPDHVEIRLDGVPAYTVRPNAAGVFARHGLIPATTTPGTRTVTAVQGELTATTTVEVR</sequence>
<dbReference type="Proteomes" id="UP001596157">
    <property type="component" value="Unassembled WGS sequence"/>
</dbReference>
<feature type="signal peptide" evidence="7">
    <location>
        <begin position="1"/>
        <end position="31"/>
    </location>
</feature>
<feature type="region of interest" description="Disordered" evidence="6">
    <location>
        <begin position="653"/>
        <end position="682"/>
    </location>
</feature>
<dbReference type="Gene3D" id="3.20.20.80">
    <property type="entry name" value="Glycosidases"/>
    <property type="match status" value="1"/>
</dbReference>
<keyword evidence="4" id="KW-0378">Hydrolase</keyword>
<dbReference type="CDD" id="cd06568">
    <property type="entry name" value="GH20_SpHex_like"/>
    <property type="match status" value="1"/>
</dbReference>
<proteinExistence type="inferred from homology"/>
<dbReference type="InterPro" id="IPR025705">
    <property type="entry name" value="Beta_hexosaminidase_sua/sub"/>
</dbReference>
<evidence type="ECO:0000256" key="1">
    <source>
        <dbReference type="ARBA" id="ARBA00001231"/>
    </source>
</evidence>
<name>A0ABW0ENW5_9PSEU</name>
<accession>A0ABW0ENW5</accession>
<dbReference type="InterPro" id="IPR029018">
    <property type="entry name" value="Hex-like_dom2"/>
</dbReference>
<comment type="similarity">
    <text evidence="2">Belongs to the glycosyl hydrolase 20 family.</text>
</comment>
<dbReference type="Gene3D" id="3.30.379.10">
    <property type="entry name" value="Chitobiase/beta-hexosaminidase domain 2-like"/>
    <property type="match status" value="1"/>
</dbReference>
<feature type="chain" id="PRO_5047421589" description="beta-N-acetylhexosaminidase" evidence="7">
    <location>
        <begin position="32"/>
        <end position="759"/>
    </location>
</feature>
<evidence type="ECO:0000256" key="5">
    <source>
        <dbReference type="ARBA" id="ARBA00023295"/>
    </source>
</evidence>
<keyword evidence="11" id="KW-1185">Reference proteome</keyword>
<dbReference type="SUPFAM" id="SSF51445">
    <property type="entry name" value="(Trans)glycosidases"/>
    <property type="match status" value="1"/>
</dbReference>
<evidence type="ECO:0000313" key="11">
    <source>
        <dbReference type="Proteomes" id="UP001596157"/>
    </source>
</evidence>
<dbReference type="InterPro" id="IPR015882">
    <property type="entry name" value="HEX_bac_N"/>
</dbReference>
<feature type="domain" description="Glycoside hydrolase family 20 catalytic" evidence="8">
    <location>
        <begin position="178"/>
        <end position="527"/>
    </location>
</feature>
<comment type="caution">
    <text evidence="10">The sequence shown here is derived from an EMBL/GenBank/DDBJ whole genome shotgun (WGS) entry which is preliminary data.</text>
</comment>
<keyword evidence="7" id="KW-0732">Signal</keyword>
<dbReference type="PANTHER" id="PTHR22600">
    <property type="entry name" value="BETA-HEXOSAMINIDASE"/>
    <property type="match status" value="1"/>
</dbReference>
<reference evidence="11" key="1">
    <citation type="journal article" date="2019" name="Int. J. Syst. Evol. Microbiol.">
        <title>The Global Catalogue of Microorganisms (GCM) 10K type strain sequencing project: providing services to taxonomists for standard genome sequencing and annotation.</title>
        <authorList>
            <consortium name="The Broad Institute Genomics Platform"/>
            <consortium name="The Broad Institute Genome Sequencing Center for Infectious Disease"/>
            <person name="Wu L."/>
            <person name="Ma J."/>
        </authorList>
    </citation>
    <scope>NUCLEOTIDE SEQUENCE [LARGE SCALE GENOMIC DNA]</scope>
    <source>
        <strain evidence="11">CCUG 59778</strain>
    </source>
</reference>
<dbReference type="SUPFAM" id="SSF55545">
    <property type="entry name" value="beta-N-acetylhexosaminidase-like domain"/>
    <property type="match status" value="1"/>
</dbReference>
<gene>
    <name evidence="10" type="ORF">ACFPM7_18350</name>
</gene>
<evidence type="ECO:0000259" key="8">
    <source>
        <dbReference type="Pfam" id="PF00728"/>
    </source>
</evidence>
<dbReference type="EMBL" id="JBHSKF010000009">
    <property type="protein sequence ID" value="MFC5289017.1"/>
    <property type="molecule type" value="Genomic_DNA"/>
</dbReference>
<dbReference type="InterPro" id="IPR015883">
    <property type="entry name" value="Glyco_hydro_20_cat"/>
</dbReference>
<evidence type="ECO:0000256" key="3">
    <source>
        <dbReference type="ARBA" id="ARBA00012663"/>
    </source>
</evidence>
<feature type="domain" description="Beta-hexosaminidase bacterial type N-terminal" evidence="9">
    <location>
        <begin position="39"/>
        <end position="175"/>
    </location>
</feature>
<dbReference type="RefSeq" id="WP_378248864.1">
    <property type="nucleotide sequence ID" value="NZ_JBHSKF010000009.1"/>
</dbReference>
<evidence type="ECO:0000256" key="7">
    <source>
        <dbReference type="SAM" id="SignalP"/>
    </source>
</evidence>